<reference evidence="1" key="1">
    <citation type="submission" date="2022-12" db="EMBL/GenBank/DDBJ databases">
        <title>Whole genome sequence of Mycolicibacterium iranicum strain SBH312.</title>
        <authorList>
            <person name="Jani J."/>
            <person name="Arifin Mustapha Z."/>
            <person name="Ahmed K."/>
            <person name="Kai Ling C."/>
        </authorList>
    </citation>
    <scope>NUCLEOTIDE SEQUENCE</scope>
    <source>
        <strain evidence="1">SBH312</strain>
    </source>
</reference>
<organism evidence="1 2">
    <name type="scientific">Mycolicibacterium iranicum</name>
    <name type="common">Mycobacterium iranicum</name>
    <dbReference type="NCBI Taxonomy" id="912594"/>
    <lineage>
        <taxon>Bacteria</taxon>
        <taxon>Bacillati</taxon>
        <taxon>Actinomycetota</taxon>
        <taxon>Actinomycetes</taxon>
        <taxon>Mycobacteriales</taxon>
        <taxon>Mycobacteriaceae</taxon>
        <taxon>Mycolicibacterium</taxon>
    </lineage>
</organism>
<accession>A0ABT4HC96</accession>
<evidence type="ECO:0008006" key="3">
    <source>
        <dbReference type="Google" id="ProtNLM"/>
    </source>
</evidence>
<dbReference type="EMBL" id="JAPQYE010000002">
    <property type="protein sequence ID" value="MCZ0727813.1"/>
    <property type="molecule type" value="Genomic_DNA"/>
</dbReference>
<proteinExistence type="predicted"/>
<keyword evidence="2" id="KW-1185">Reference proteome</keyword>
<sequence length="78" mass="8483">MSGSDRETLILTGANSPNRTNYSEVIEQLGQAVAKVHCVSDTDSDQSLVDFRTEDAIVAVIGDHEDEFITDIVEFAVP</sequence>
<dbReference type="RefSeq" id="WP_268785681.1">
    <property type="nucleotide sequence ID" value="NZ_JAPQYE010000002.1"/>
</dbReference>
<dbReference type="Proteomes" id="UP001084650">
    <property type="component" value="Unassembled WGS sequence"/>
</dbReference>
<name>A0ABT4HC96_MYCIR</name>
<evidence type="ECO:0000313" key="1">
    <source>
        <dbReference type="EMBL" id="MCZ0727813.1"/>
    </source>
</evidence>
<protein>
    <recommendedName>
        <fullName evidence="3">CoA-binding domain-containing protein</fullName>
    </recommendedName>
</protein>
<comment type="caution">
    <text evidence="1">The sequence shown here is derived from an EMBL/GenBank/DDBJ whole genome shotgun (WGS) entry which is preliminary data.</text>
</comment>
<gene>
    <name evidence="1" type="ORF">OY187_07115</name>
</gene>
<evidence type="ECO:0000313" key="2">
    <source>
        <dbReference type="Proteomes" id="UP001084650"/>
    </source>
</evidence>